<organism evidence="1 2">
    <name type="scientific">Paramuricea clavata</name>
    <name type="common">Red gorgonian</name>
    <name type="synonym">Violescent sea-whip</name>
    <dbReference type="NCBI Taxonomy" id="317549"/>
    <lineage>
        <taxon>Eukaryota</taxon>
        <taxon>Metazoa</taxon>
        <taxon>Cnidaria</taxon>
        <taxon>Anthozoa</taxon>
        <taxon>Octocorallia</taxon>
        <taxon>Malacalcyonacea</taxon>
        <taxon>Plexauridae</taxon>
        <taxon>Paramuricea</taxon>
    </lineage>
</organism>
<sequence>KNITQLNVEFKDPNVFDNRLNNKNCLSDNDVLDAKRKATYIMYRQKQQKKQPTAKEHVEILLRFKIRVFLFSSTDVAVVETTVSSTRFDFAILNIL</sequence>
<reference evidence="1" key="1">
    <citation type="submission" date="2020-04" db="EMBL/GenBank/DDBJ databases">
        <authorList>
            <person name="Alioto T."/>
            <person name="Alioto T."/>
            <person name="Gomez Garrido J."/>
        </authorList>
    </citation>
    <scope>NUCLEOTIDE SEQUENCE</scope>
    <source>
        <strain evidence="1">A484AB</strain>
    </source>
</reference>
<keyword evidence="2" id="KW-1185">Reference proteome</keyword>
<evidence type="ECO:0000313" key="2">
    <source>
        <dbReference type="Proteomes" id="UP001152795"/>
    </source>
</evidence>
<comment type="caution">
    <text evidence="1">The sequence shown here is derived from an EMBL/GenBank/DDBJ whole genome shotgun (WGS) entry which is preliminary data.</text>
</comment>
<name>A0A6S7HBF0_PARCT</name>
<accession>A0A6S7HBF0</accession>
<gene>
    <name evidence="1" type="ORF">PACLA_8A058843</name>
</gene>
<dbReference type="EMBL" id="CACRXK020002208">
    <property type="protein sequence ID" value="CAB3993201.1"/>
    <property type="molecule type" value="Genomic_DNA"/>
</dbReference>
<feature type="non-terminal residue" evidence="1">
    <location>
        <position position="1"/>
    </location>
</feature>
<evidence type="ECO:0000313" key="1">
    <source>
        <dbReference type="EMBL" id="CAB3993201.1"/>
    </source>
</evidence>
<proteinExistence type="predicted"/>
<dbReference type="AlphaFoldDB" id="A0A6S7HBF0"/>
<dbReference type="Proteomes" id="UP001152795">
    <property type="component" value="Unassembled WGS sequence"/>
</dbReference>
<protein>
    <submittedName>
        <fullName evidence="1">Uncharacterized protein</fullName>
    </submittedName>
</protein>